<dbReference type="AlphaFoldDB" id="A0A7J6V2B1"/>
<keyword evidence="3" id="KW-1185">Reference proteome</keyword>
<proteinExistence type="predicted"/>
<dbReference type="PANTHER" id="PTHR31286">
    <property type="entry name" value="GLYCINE-RICH CELL WALL STRUCTURAL PROTEIN 1.8-LIKE"/>
    <property type="match status" value="1"/>
</dbReference>
<evidence type="ECO:0000256" key="1">
    <source>
        <dbReference type="SAM" id="MobiDB-lite"/>
    </source>
</evidence>
<evidence type="ECO:0000313" key="2">
    <source>
        <dbReference type="EMBL" id="KAF5179139.1"/>
    </source>
</evidence>
<feature type="non-terminal residue" evidence="2">
    <location>
        <position position="304"/>
    </location>
</feature>
<dbReference type="Proteomes" id="UP000554482">
    <property type="component" value="Unassembled WGS sequence"/>
</dbReference>
<reference evidence="2 3" key="1">
    <citation type="submission" date="2020-06" db="EMBL/GenBank/DDBJ databases">
        <title>Transcriptomic and genomic resources for Thalictrum thalictroides and T. hernandezii: Facilitating candidate gene discovery in an emerging model plant lineage.</title>
        <authorList>
            <person name="Arias T."/>
            <person name="Riano-Pachon D.M."/>
            <person name="Di Stilio V.S."/>
        </authorList>
    </citation>
    <scope>NUCLEOTIDE SEQUENCE [LARGE SCALE GENOMIC DNA]</scope>
    <source>
        <strain evidence="3">cv. WT478/WT964</strain>
        <tissue evidence="2">Leaves</tissue>
    </source>
</reference>
<comment type="caution">
    <text evidence="2">The sequence shown here is derived from an EMBL/GenBank/DDBJ whole genome shotgun (WGS) entry which is preliminary data.</text>
</comment>
<feature type="compositionally biased region" description="Basic and acidic residues" evidence="1">
    <location>
        <begin position="51"/>
        <end position="63"/>
    </location>
</feature>
<dbReference type="OrthoDB" id="1939300at2759"/>
<dbReference type="EMBL" id="JABWDY010039207">
    <property type="protein sequence ID" value="KAF5179139.1"/>
    <property type="molecule type" value="Genomic_DNA"/>
</dbReference>
<gene>
    <name evidence="2" type="ORF">FRX31_031274</name>
</gene>
<evidence type="ECO:0000313" key="3">
    <source>
        <dbReference type="Proteomes" id="UP000554482"/>
    </source>
</evidence>
<feature type="region of interest" description="Disordered" evidence="1">
    <location>
        <begin position="51"/>
        <end position="140"/>
    </location>
</feature>
<accession>A0A7J6V2B1</accession>
<sequence length="304" mass="33899">MDIQNELPESIWIEGPNYTGFWQKIFYPNFVYCSHCSKIGHAWEQCFKKKENQNKQKGKDAPTDKQPQGQPTTRKITTWQQLRRRQQYVPRNSDVAGPSGAKDSQGCVIQDTTQTVSNREEEERPPDIDIGKEAEEPSKQGVTMQNAFAALNILDEEDEIIPHIPLIRAQESRLDNVASGPLVVPLEQIDAQMEGTEAAEDIGPKSNEDCTQLAIVVASEHPNLASPNRASSPILDPISSNPNLHDGIFIVPSSPLMITNGDHEEDNEEIVPETASYGSDTEVRGRKSFKTYAPALMMTRSRSQ</sequence>
<feature type="compositionally biased region" description="Basic and acidic residues" evidence="1">
    <location>
        <begin position="118"/>
        <end position="138"/>
    </location>
</feature>
<dbReference type="InterPro" id="IPR040256">
    <property type="entry name" value="At4g02000-like"/>
</dbReference>
<name>A0A7J6V2B1_THATH</name>
<organism evidence="2 3">
    <name type="scientific">Thalictrum thalictroides</name>
    <name type="common">Rue-anemone</name>
    <name type="synonym">Anemone thalictroides</name>
    <dbReference type="NCBI Taxonomy" id="46969"/>
    <lineage>
        <taxon>Eukaryota</taxon>
        <taxon>Viridiplantae</taxon>
        <taxon>Streptophyta</taxon>
        <taxon>Embryophyta</taxon>
        <taxon>Tracheophyta</taxon>
        <taxon>Spermatophyta</taxon>
        <taxon>Magnoliopsida</taxon>
        <taxon>Ranunculales</taxon>
        <taxon>Ranunculaceae</taxon>
        <taxon>Thalictroideae</taxon>
        <taxon>Thalictrum</taxon>
    </lineage>
</organism>
<dbReference type="PANTHER" id="PTHR31286:SF180">
    <property type="entry name" value="OS10G0362600 PROTEIN"/>
    <property type="match status" value="1"/>
</dbReference>
<protein>
    <submittedName>
        <fullName evidence="2">Uncharacterized protein</fullName>
    </submittedName>
</protein>
<feature type="compositionally biased region" description="Polar residues" evidence="1">
    <location>
        <begin position="65"/>
        <end position="81"/>
    </location>
</feature>